<dbReference type="GO" id="GO:0005634">
    <property type="term" value="C:nucleus"/>
    <property type="evidence" value="ECO:0007669"/>
    <property type="project" value="UniProtKB-SubCell"/>
</dbReference>
<evidence type="ECO:0000256" key="1">
    <source>
        <dbReference type="ARBA" id="ARBA00004123"/>
    </source>
</evidence>
<dbReference type="GO" id="GO:0003700">
    <property type="term" value="F:DNA-binding transcription factor activity"/>
    <property type="evidence" value="ECO:0007669"/>
    <property type="project" value="InterPro"/>
</dbReference>
<organism evidence="7 8">
    <name type="scientific">Gossypium stocksii</name>
    <dbReference type="NCBI Taxonomy" id="47602"/>
    <lineage>
        <taxon>Eukaryota</taxon>
        <taxon>Viridiplantae</taxon>
        <taxon>Streptophyta</taxon>
        <taxon>Embryophyta</taxon>
        <taxon>Tracheophyta</taxon>
        <taxon>Spermatophyta</taxon>
        <taxon>Magnoliopsida</taxon>
        <taxon>eudicotyledons</taxon>
        <taxon>Gunneridae</taxon>
        <taxon>Pentapetalae</taxon>
        <taxon>rosids</taxon>
        <taxon>malvids</taxon>
        <taxon>Malvales</taxon>
        <taxon>Malvaceae</taxon>
        <taxon>Malvoideae</taxon>
        <taxon>Gossypium</taxon>
    </lineage>
</organism>
<proteinExistence type="predicted"/>
<evidence type="ECO:0000259" key="6">
    <source>
        <dbReference type="PROSITE" id="PS51294"/>
    </source>
</evidence>
<dbReference type="InterPro" id="IPR009057">
    <property type="entry name" value="Homeodomain-like_sf"/>
</dbReference>
<evidence type="ECO:0000313" key="7">
    <source>
        <dbReference type="EMBL" id="KAH1131009.1"/>
    </source>
</evidence>
<dbReference type="Gene3D" id="1.10.10.60">
    <property type="entry name" value="Homeodomain-like"/>
    <property type="match status" value="1"/>
</dbReference>
<dbReference type="Pfam" id="PF26575">
    <property type="entry name" value="HHO5_N"/>
    <property type="match status" value="1"/>
</dbReference>
<protein>
    <recommendedName>
        <fullName evidence="6">HTH myb-type domain-containing protein</fullName>
    </recommendedName>
</protein>
<name>A0A9D3WM33_9ROSI</name>
<keyword evidence="4" id="KW-0804">Transcription</keyword>
<dbReference type="PANTHER" id="PTHR31003:SF47">
    <property type="entry name" value="TRANSCRIPTION FACTOR BOA-LIKE"/>
    <property type="match status" value="1"/>
</dbReference>
<dbReference type="InterPro" id="IPR017930">
    <property type="entry name" value="Myb_dom"/>
</dbReference>
<dbReference type="GO" id="GO:0003677">
    <property type="term" value="F:DNA binding"/>
    <property type="evidence" value="ECO:0007669"/>
    <property type="project" value="UniProtKB-KW"/>
</dbReference>
<dbReference type="InterPro" id="IPR006447">
    <property type="entry name" value="Myb_dom_plants"/>
</dbReference>
<dbReference type="PROSITE" id="PS51294">
    <property type="entry name" value="HTH_MYB"/>
    <property type="match status" value="1"/>
</dbReference>
<dbReference type="InterPro" id="IPR001005">
    <property type="entry name" value="SANT/Myb"/>
</dbReference>
<evidence type="ECO:0000313" key="8">
    <source>
        <dbReference type="Proteomes" id="UP000828251"/>
    </source>
</evidence>
<sequence>MNPNSVELSLSLKPLYVPKSLSSLFLDLSKIDNQYYKLSVLSDYGCKLEEELAKVQPLKHLLPQCTLLLMEAIETLKVEFTNIKNNLKNNEKEGERETQKIISTCSATELYGNSQPCKEKGNNMEGLMMAYKENSTWNCSGASSGSGKEKEVAAIDEYSWRNDETFDCTYDHHHHHHHLKPLTQPIWKNNRRCWSSELHSRFVEALNMLGGTEVATPKQIRDLMQVEGLTIDQVKSHLQSYGDLSFNLMATGKTTKAIDLNRKNDRLMETHLNSSYTGETFPMGCDKENDEDEWSSFMGEDDEIMRLVIVNGNGNKKKVGRRAT</sequence>
<dbReference type="InterPro" id="IPR044787">
    <property type="entry name" value="HHO5-like"/>
</dbReference>
<dbReference type="InterPro" id="IPR058673">
    <property type="entry name" value="HHO5-like_N"/>
</dbReference>
<evidence type="ECO:0000256" key="3">
    <source>
        <dbReference type="ARBA" id="ARBA00023125"/>
    </source>
</evidence>
<accession>A0A9D3WM33</accession>
<gene>
    <name evidence="7" type="ORF">J1N35_002387</name>
</gene>
<comment type="subcellular location">
    <subcellularLocation>
        <location evidence="1">Nucleus</location>
    </subcellularLocation>
</comment>
<comment type="caution">
    <text evidence="7">The sequence shown here is derived from an EMBL/GenBank/DDBJ whole genome shotgun (WGS) entry which is preliminary data.</text>
</comment>
<evidence type="ECO:0000256" key="2">
    <source>
        <dbReference type="ARBA" id="ARBA00023015"/>
    </source>
</evidence>
<keyword evidence="5" id="KW-0539">Nucleus</keyword>
<evidence type="ECO:0000256" key="4">
    <source>
        <dbReference type="ARBA" id="ARBA00023163"/>
    </source>
</evidence>
<feature type="domain" description="HTH myb-type" evidence="6">
    <location>
        <begin position="190"/>
        <end position="246"/>
    </location>
</feature>
<dbReference type="PANTHER" id="PTHR31003">
    <property type="entry name" value="MYB FAMILY TRANSCRIPTION FACTOR"/>
    <property type="match status" value="1"/>
</dbReference>
<dbReference type="Pfam" id="PF00249">
    <property type="entry name" value="Myb_DNA-binding"/>
    <property type="match status" value="1"/>
</dbReference>
<keyword evidence="2" id="KW-0805">Transcription regulation</keyword>
<evidence type="ECO:0000256" key="5">
    <source>
        <dbReference type="ARBA" id="ARBA00023242"/>
    </source>
</evidence>
<dbReference type="OrthoDB" id="60033at2759"/>
<dbReference type="Proteomes" id="UP000828251">
    <property type="component" value="Unassembled WGS sequence"/>
</dbReference>
<keyword evidence="8" id="KW-1185">Reference proteome</keyword>
<dbReference type="SUPFAM" id="SSF46689">
    <property type="entry name" value="Homeodomain-like"/>
    <property type="match status" value="1"/>
</dbReference>
<keyword evidence="3" id="KW-0238">DNA-binding</keyword>
<reference evidence="7 8" key="1">
    <citation type="journal article" date="2021" name="Plant Biotechnol. J.">
        <title>Multi-omics assisted identification of the key and species-specific regulatory components of drought-tolerant mechanisms in Gossypium stocksii.</title>
        <authorList>
            <person name="Yu D."/>
            <person name="Ke L."/>
            <person name="Zhang D."/>
            <person name="Wu Y."/>
            <person name="Sun Y."/>
            <person name="Mei J."/>
            <person name="Sun J."/>
            <person name="Sun Y."/>
        </authorList>
    </citation>
    <scope>NUCLEOTIDE SEQUENCE [LARGE SCALE GENOMIC DNA]</scope>
    <source>
        <strain evidence="8">cv. E1</strain>
        <tissue evidence="7">Leaf</tissue>
    </source>
</reference>
<dbReference type="AlphaFoldDB" id="A0A9D3WM33"/>
<dbReference type="EMBL" id="JAIQCV010000001">
    <property type="protein sequence ID" value="KAH1131009.1"/>
    <property type="molecule type" value="Genomic_DNA"/>
</dbReference>
<dbReference type="NCBIfam" id="TIGR01557">
    <property type="entry name" value="myb_SHAQKYF"/>
    <property type="match status" value="1"/>
</dbReference>